<sequence>MVTGDRWPQMRDGYRWPQMRDGHRWPQMRDGYRWPQMRDGHSAQRCDSHREVPTDGYRLHNDGLTIKTMFTGDTTVAAC</sequence>
<dbReference type="AlphaFoldDB" id="A0A8J5JAI9"/>
<name>A0A8J5JAI9_HOMAM</name>
<keyword evidence="2" id="KW-1185">Reference proteome</keyword>
<dbReference type="Proteomes" id="UP000747542">
    <property type="component" value="Unassembled WGS sequence"/>
</dbReference>
<evidence type="ECO:0000313" key="2">
    <source>
        <dbReference type="Proteomes" id="UP000747542"/>
    </source>
</evidence>
<organism evidence="1 2">
    <name type="scientific">Homarus americanus</name>
    <name type="common">American lobster</name>
    <dbReference type="NCBI Taxonomy" id="6706"/>
    <lineage>
        <taxon>Eukaryota</taxon>
        <taxon>Metazoa</taxon>
        <taxon>Ecdysozoa</taxon>
        <taxon>Arthropoda</taxon>
        <taxon>Crustacea</taxon>
        <taxon>Multicrustacea</taxon>
        <taxon>Malacostraca</taxon>
        <taxon>Eumalacostraca</taxon>
        <taxon>Eucarida</taxon>
        <taxon>Decapoda</taxon>
        <taxon>Pleocyemata</taxon>
        <taxon>Astacidea</taxon>
        <taxon>Nephropoidea</taxon>
        <taxon>Nephropidae</taxon>
        <taxon>Homarus</taxon>
    </lineage>
</organism>
<dbReference type="EMBL" id="JAHLQT010043872">
    <property type="protein sequence ID" value="KAG7154816.1"/>
    <property type="molecule type" value="Genomic_DNA"/>
</dbReference>
<comment type="caution">
    <text evidence="1">The sequence shown here is derived from an EMBL/GenBank/DDBJ whole genome shotgun (WGS) entry which is preliminary data.</text>
</comment>
<reference evidence="1" key="1">
    <citation type="journal article" date="2021" name="Sci. Adv.">
        <title>The American lobster genome reveals insights on longevity, neural, and immune adaptations.</title>
        <authorList>
            <person name="Polinski J.M."/>
            <person name="Zimin A.V."/>
            <person name="Clark K.F."/>
            <person name="Kohn A.B."/>
            <person name="Sadowski N."/>
            <person name="Timp W."/>
            <person name="Ptitsyn A."/>
            <person name="Khanna P."/>
            <person name="Romanova D.Y."/>
            <person name="Williams P."/>
            <person name="Greenwood S.J."/>
            <person name="Moroz L.L."/>
            <person name="Walt D.R."/>
            <person name="Bodnar A.G."/>
        </authorList>
    </citation>
    <scope>NUCLEOTIDE SEQUENCE</scope>
    <source>
        <strain evidence="1">GMGI-L3</strain>
    </source>
</reference>
<protein>
    <submittedName>
        <fullName evidence="1">Uncharacterized protein</fullName>
    </submittedName>
</protein>
<accession>A0A8J5JAI9</accession>
<gene>
    <name evidence="1" type="ORF">Hamer_G025721</name>
</gene>
<evidence type="ECO:0000313" key="1">
    <source>
        <dbReference type="EMBL" id="KAG7154816.1"/>
    </source>
</evidence>
<proteinExistence type="predicted"/>